<proteinExistence type="inferred from homology"/>
<dbReference type="Gene3D" id="1.20.1560.10">
    <property type="entry name" value="ABC transporter type 1, transmembrane domain"/>
    <property type="match status" value="2"/>
</dbReference>
<protein>
    <submittedName>
        <fullName evidence="14">Uncharacterized protein</fullName>
    </submittedName>
</protein>
<feature type="transmembrane region" description="Helical" evidence="11">
    <location>
        <begin position="1013"/>
        <end position="1033"/>
    </location>
</feature>
<evidence type="ECO:0000256" key="6">
    <source>
        <dbReference type="ARBA" id="ARBA00022741"/>
    </source>
</evidence>
<keyword evidence="8 11" id="KW-1133">Transmembrane helix</keyword>
<evidence type="ECO:0000259" key="12">
    <source>
        <dbReference type="PROSITE" id="PS50893"/>
    </source>
</evidence>
<dbReference type="GO" id="GO:0016020">
    <property type="term" value="C:membrane"/>
    <property type="evidence" value="ECO:0007669"/>
    <property type="project" value="UniProtKB-SubCell"/>
</dbReference>
<dbReference type="PROSITE" id="PS50929">
    <property type="entry name" value="ABC_TM1F"/>
    <property type="match status" value="2"/>
</dbReference>
<evidence type="ECO:0000256" key="3">
    <source>
        <dbReference type="ARBA" id="ARBA00022448"/>
    </source>
</evidence>
<feature type="domain" description="ABC transporter" evidence="12">
    <location>
        <begin position="440"/>
        <end position="694"/>
    </location>
</feature>
<evidence type="ECO:0000256" key="10">
    <source>
        <dbReference type="SAM" id="MobiDB-lite"/>
    </source>
</evidence>
<feature type="transmembrane region" description="Helical" evidence="11">
    <location>
        <begin position="899"/>
        <end position="919"/>
    </location>
</feature>
<evidence type="ECO:0000256" key="11">
    <source>
        <dbReference type="SAM" id="Phobius"/>
    </source>
</evidence>
<dbReference type="InterPro" id="IPR003439">
    <property type="entry name" value="ABC_transporter-like_ATP-bd"/>
</dbReference>
<dbReference type="SUPFAM" id="SSF90123">
    <property type="entry name" value="ABC transporter transmembrane region"/>
    <property type="match status" value="2"/>
</dbReference>
<dbReference type="InterPro" id="IPR044726">
    <property type="entry name" value="ABCC_6TM_D2"/>
</dbReference>
<evidence type="ECO:0000256" key="5">
    <source>
        <dbReference type="ARBA" id="ARBA00022737"/>
    </source>
</evidence>
<organism evidence="14 15">
    <name type="scientific">Euplotes crassus</name>
    <dbReference type="NCBI Taxonomy" id="5936"/>
    <lineage>
        <taxon>Eukaryota</taxon>
        <taxon>Sar</taxon>
        <taxon>Alveolata</taxon>
        <taxon>Ciliophora</taxon>
        <taxon>Intramacronucleata</taxon>
        <taxon>Spirotrichea</taxon>
        <taxon>Hypotrichia</taxon>
        <taxon>Euplotida</taxon>
        <taxon>Euplotidae</taxon>
        <taxon>Moneuplotes</taxon>
    </lineage>
</organism>
<evidence type="ECO:0000256" key="7">
    <source>
        <dbReference type="ARBA" id="ARBA00022840"/>
    </source>
</evidence>
<dbReference type="EMBL" id="CAMPGE010004147">
    <property type="protein sequence ID" value="CAI2362993.1"/>
    <property type="molecule type" value="Genomic_DNA"/>
</dbReference>
<dbReference type="InterPro" id="IPR036640">
    <property type="entry name" value="ABC1_TM_sf"/>
</dbReference>
<evidence type="ECO:0000256" key="4">
    <source>
        <dbReference type="ARBA" id="ARBA00022692"/>
    </source>
</evidence>
<keyword evidence="4 11" id="KW-0812">Transmembrane</keyword>
<dbReference type="InterPro" id="IPR011527">
    <property type="entry name" value="ABC1_TM_dom"/>
</dbReference>
<keyword evidence="5" id="KW-0677">Repeat</keyword>
<feature type="transmembrane region" description="Helical" evidence="11">
    <location>
        <begin position="753"/>
        <end position="776"/>
    </location>
</feature>
<dbReference type="InterPro" id="IPR050173">
    <property type="entry name" value="ABC_transporter_C-like"/>
</dbReference>
<dbReference type="CDD" id="cd18580">
    <property type="entry name" value="ABC_6TM_ABCC_D2"/>
    <property type="match status" value="1"/>
</dbReference>
<dbReference type="Proteomes" id="UP001295684">
    <property type="component" value="Unassembled WGS sequence"/>
</dbReference>
<evidence type="ECO:0000313" key="14">
    <source>
        <dbReference type="EMBL" id="CAI2362993.1"/>
    </source>
</evidence>
<dbReference type="InterPro" id="IPR003593">
    <property type="entry name" value="AAA+_ATPase"/>
</dbReference>
<feature type="transmembrane region" description="Helical" evidence="11">
    <location>
        <begin position="990"/>
        <end position="1007"/>
    </location>
</feature>
<dbReference type="CDD" id="cd03244">
    <property type="entry name" value="ABCC_MRP_domain2"/>
    <property type="match status" value="1"/>
</dbReference>
<feature type="transmembrane region" description="Helical" evidence="11">
    <location>
        <begin position="132"/>
        <end position="153"/>
    </location>
</feature>
<dbReference type="Pfam" id="PF00005">
    <property type="entry name" value="ABC_tran"/>
    <property type="match status" value="2"/>
</dbReference>
<dbReference type="GO" id="GO:0016887">
    <property type="term" value="F:ATP hydrolysis activity"/>
    <property type="evidence" value="ECO:0007669"/>
    <property type="project" value="InterPro"/>
</dbReference>
<dbReference type="PROSITE" id="PS00211">
    <property type="entry name" value="ABC_TRANSPORTER_1"/>
    <property type="match status" value="2"/>
</dbReference>
<evidence type="ECO:0000256" key="8">
    <source>
        <dbReference type="ARBA" id="ARBA00022989"/>
    </source>
</evidence>
<comment type="subcellular location">
    <subcellularLocation>
        <location evidence="1">Membrane</location>
        <topology evidence="1">Multi-pass membrane protein</topology>
    </subcellularLocation>
</comment>
<feature type="transmembrane region" description="Helical" evidence="11">
    <location>
        <begin position="796"/>
        <end position="821"/>
    </location>
</feature>
<feature type="domain" description="ABC transmembrane type-1" evidence="13">
    <location>
        <begin position="97"/>
        <end position="379"/>
    </location>
</feature>
<comment type="similarity">
    <text evidence="2">Belongs to the ABC transporter superfamily. ABCC family. Conjugate transporter (TC 3.A.1.208) subfamily.</text>
</comment>
<dbReference type="FunFam" id="1.20.1560.10:FF:000013">
    <property type="entry name" value="ABC transporter C family member 2"/>
    <property type="match status" value="1"/>
</dbReference>
<dbReference type="SUPFAM" id="SSF52540">
    <property type="entry name" value="P-loop containing nucleoside triphosphate hydrolases"/>
    <property type="match status" value="2"/>
</dbReference>
<dbReference type="SMART" id="SM00382">
    <property type="entry name" value="AAA"/>
    <property type="match status" value="2"/>
</dbReference>
<dbReference type="PROSITE" id="PS50893">
    <property type="entry name" value="ABC_TRANSPORTER_2"/>
    <property type="match status" value="2"/>
</dbReference>
<evidence type="ECO:0000256" key="1">
    <source>
        <dbReference type="ARBA" id="ARBA00004141"/>
    </source>
</evidence>
<reference evidence="14" key="1">
    <citation type="submission" date="2023-07" db="EMBL/GenBank/DDBJ databases">
        <authorList>
            <consortium name="AG Swart"/>
            <person name="Singh M."/>
            <person name="Singh A."/>
            <person name="Seah K."/>
            <person name="Emmerich C."/>
        </authorList>
    </citation>
    <scope>NUCLEOTIDE SEQUENCE</scope>
    <source>
        <strain evidence="14">DP1</strain>
    </source>
</reference>
<dbReference type="FunFam" id="3.40.50.300:FF:000610">
    <property type="entry name" value="Multidrug resistance-associated ABC transporter"/>
    <property type="match status" value="1"/>
</dbReference>
<dbReference type="CDD" id="cd03250">
    <property type="entry name" value="ABCC_MRP_domain1"/>
    <property type="match status" value="1"/>
</dbReference>
<keyword evidence="15" id="KW-1185">Reference proteome</keyword>
<evidence type="ECO:0000313" key="15">
    <source>
        <dbReference type="Proteomes" id="UP001295684"/>
    </source>
</evidence>
<feature type="compositionally biased region" description="Polar residues" evidence="10">
    <location>
        <begin position="424"/>
        <end position="433"/>
    </location>
</feature>
<evidence type="ECO:0000259" key="13">
    <source>
        <dbReference type="PROSITE" id="PS50929"/>
    </source>
</evidence>
<dbReference type="Gene3D" id="3.40.50.300">
    <property type="entry name" value="P-loop containing nucleotide triphosphate hydrolases"/>
    <property type="match status" value="2"/>
</dbReference>
<name>A0AAD1UD69_EUPCR</name>
<feature type="transmembrane region" description="Helical" evidence="11">
    <location>
        <begin position="875"/>
        <end position="893"/>
    </location>
</feature>
<accession>A0AAD1UD69</accession>
<feature type="transmembrane region" description="Helical" evidence="11">
    <location>
        <begin position="217"/>
        <end position="236"/>
    </location>
</feature>
<comment type="caution">
    <text evidence="14">The sequence shown here is derived from an EMBL/GenBank/DDBJ whole genome shotgun (WGS) entry which is preliminary data.</text>
</comment>
<dbReference type="InterPro" id="IPR017871">
    <property type="entry name" value="ABC_transporter-like_CS"/>
</dbReference>
<evidence type="ECO:0000256" key="9">
    <source>
        <dbReference type="ARBA" id="ARBA00023136"/>
    </source>
</evidence>
<dbReference type="InterPro" id="IPR027417">
    <property type="entry name" value="P-loop_NTPase"/>
</dbReference>
<evidence type="ECO:0000256" key="2">
    <source>
        <dbReference type="ARBA" id="ARBA00009726"/>
    </source>
</evidence>
<keyword evidence="9 11" id="KW-0472">Membrane</keyword>
<gene>
    <name evidence="14" type="ORF">ECRASSUSDP1_LOCUS4323</name>
</gene>
<sequence>MDDSLISKSDSPKDRVQYSKPGILSQLMFSWVTPLTKIGQQGKLEISSLGSLPHELSAKQNHEKFQAVWDSDKAEYTRGYSKVLKCIVKIYRKEICLSLVFNFIHMFFKMGCPILIKLVVDYMKNPVEDDGGLYYGLALVFGYIAVDVLGFILEEQACFYQMILGVKSRSAILSMIYSKTLKISHTANKGFNQGEIVNFIDLDSDKIITLMWIFPQVAKLPMALFFAWGLLIYFFGVSMVGSIFIGAFMFLVNYLLAFWNASIQKRILTKKDARMQYTTESINNIRAVKLGLIYKYFFNKIQQARKEEVFLLKIKFFIEALELFCLVLTSPLLILSVFSIMFWLGKDLELSIAFVGIQMFSNLQHPLEFIPQFVKTIIEFNLSMERIYKYLNSEESSPLAITYKSEEKPAITLKNCSFAWDKPGNQSKQSSSGSEEDKNIEMEPLNKSVTVDQRNKKFRLSNISFEIFRSELICIIGEVGSGKSSLLSAILGEMWEIENKDLSEFSDQIQSNPSMKANQQVLEISGSISYVQQNPWIQNKTIKDNICGLTDEIYEEEFKRNSQEYDEVVKICQLLPDLDILPSRDHTEIGEKGINLSGGQKARISIARAIYANKDIVLLDDPLSALDSTVKGEILDKVILTKLREKTRILVTHDVSVLPKADRIIVMDKGEIKYFGSFSDLKETTDFHYINEILAKAEEEKESEKTSQDEDIPLEFEKDKEIIKDKLMKDENEETIESGWSIHSHFFFSECSWVIYLILIPIFVGKAYFMIYSTYYQAKWVEDHEQSPPGQENDKYWFYFTMCLIYPVSYCVIFFVKYLLITLTSVNKTKRIHKKMIKRVLNAPINLYFDTTPSGLILNRFSNDMSAIDKQLPDNVSSLLSLITCAAFTIYIAAMNTIYVLFLVPAILLACYLLVKYYMHTYREVSRLESITSSPRITNLSETLTGVSTIKAFQREAAFMNLNYSLLNNHAKAHFWQISMNSWVGIRTEFLSMGILIFTSVFCVVYKSYTDPIWVGILFSHFLWMTADILYAIRCFTELESDFVNYERCLNMLEICQEKDHASEPLQRNFVVDQASIEFQNYSVKYRPDTELVLKNLNFKIYPKEKVGIIGRTGAGKSTICLSLCRIIEAYSGRILVDGQDISKISLNDLRANIAVISQDPSLFIGTLKFNIDPEGKIRDGEMNEAINNCSLQDLVNRDSLGLDQTIEESGKNLSAGEKQLICICRAVLKKSKIIIMDEATANIDVKTESAIQRAMALYFENLTVITIAHRLSTIQKCDKILVLESGSLVEYESPQVLLKNPDSYFSKILNS</sequence>
<feature type="domain" description="ABC transmembrane type-1" evidence="13">
    <location>
        <begin position="757"/>
        <end position="1041"/>
    </location>
</feature>
<dbReference type="GO" id="GO:0140359">
    <property type="term" value="F:ABC-type transporter activity"/>
    <property type="evidence" value="ECO:0007669"/>
    <property type="project" value="InterPro"/>
</dbReference>
<feature type="region of interest" description="Disordered" evidence="10">
    <location>
        <begin position="422"/>
        <end position="446"/>
    </location>
</feature>
<feature type="transmembrane region" description="Helical" evidence="11">
    <location>
        <begin position="99"/>
        <end position="120"/>
    </location>
</feature>
<dbReference type="InterPro" id="IPR044746">
    <property type="entry name" value="ABCC_6TM_D1"/>
</dbReference>
<dbReference type="Pfam" id="PF00664">
    <property type="entry name" value="ABC_membrane"/>
    <property type="match status" value="2"/>
</dbReference>
<dbReference type="GO" id="GO:0005524">
    <property type="term" value="F:ATP binding"/>
    <property type="evidence" value="ECO:0007669"/>
    <property type="project" value="UniProtKB-KW"/>
</dbReference>
<feature type="domain" description="ABC transporter" evidence="12">
    <location>
        <begin position="1077"/>
        <end position="1311"/>
    </location>
</feature>
<dbReference type="CDD" id="cd18579">
    <property type="entry name" value="ABC_6TM_ABCC_D1"/>
    <property type="match status" value="1"/>
</dbReference>
<keyword evidence="6" id="KW-0547">Nucleotide-binding</keyword>
<feature type="transmembrane region" description="Helical" evidence="11">
    <location>
        <begin position="323"/>
        <end position="344"/>
    </location>
</feature>
<dbReference type="PANTHER" id="PTHR24223">
    <property type="entry name" value="ATP-BINDING CASSETTE SUB-FAMILY C"/>
    <property type="match status" value="1"/>
</dbReference>
<feature type="transmembrane region" description="Helical" evidence="11">
    <location>
        <begin position="242"/>
        <end position="261"/>
    </location>
</feature>
<keyword evidence="3" id="KW-0813">Transport</keyword>
<keyword evidence="7" id="KW-0067">ATP-binding</keyword>